<dbReference type="EMBL" id="JAGEUA010000007">
    <property type="protein sequence ID" value="KAL0970595.1"/>
    <property type="molecule type" value="Genomic_DNA"/>
</dbReference>
<feature type="compositionally biased region" description="Basic and acidic residues" evidence="1">
    <location>
        <begin position="71"/>
        <end position="86"/>
    </location>
</feature>
<gene>
    <name evidence="2" type="ORF">UPYG_G00244160</name>
</gene>
<proteinExistence type="predicted"/>
<evidence type="ECO:0000313" key="2">
    <source>
        <dbReference type="EMBL" id="KAL0970595.1"/>
    </source>
</evidence>
<evidence type="ECO:0000313" key="3">
    <source>
        <dbReference type="Proteomes" id="UP001557470"/>
    </source>
</evidence>
<protein>
    <submittedName>
        <fullName evidence="2">Uncharacterized protein</fullName>
    </submittedName>
</protein>
<accession>A0ABD0WLC3</accession>
<feature type="compositionally biased region" description="Polar residues" evidence="1">
    <location>
        <begin position="97"/>
        <end position="106"/>
    </location>
</feature>
<name>A0ABD0WLC3_UMBPY</name>
<sequence length="131" mass="14716">MSTAGLASWKYKDIMGHICSKDTVTPLRTSSAVALQQITDPTSLDGKHPKRSSRQMLHHPRTSQTSPRTQKWQESRKWGDEMEGAHPLKPCIGPTILPTQLENPASLSHCPWRNDHSQPHPGTNANHKHHH</sequence>
<dbReference type="AlphaFoldDB" id="A0ABD0WLC3"/>
<organism evidence="2 3">
    <name type="scientific">Umbra pygmaea</name>
    <name type="common">Eastern mudminnow</name>
    <dbReference type="NCBI Taxonomy" id="75934"/>
    <lineage>
        <taxon>Eukaryota</taxon>
        <taxon>Metazoa</taxon>
        <taxon>Chordata</taxon>
        <taxon>Craniata</taxon>
        <taxon>Vertebrata</taxon>
        <taxon>Euteleostomi</taxon>
        <taxon>Actinopterygii</taxon>
        <taxon>Neopterygii</taxon>
        <taxon>Teleostei</taxon>
        <taxon>Protacanthopterygii</taxon>
        <taxon>Esociformes</taxon>
        <taxon>Umbridae</taxon>
        <taxon>Umbra</taxon>
    </lineage>
</organism>
<feature type="compositionally biased region" description="Basic residues" evidence="1">
    <location>
        <begin position="48"/>
        <end position="61"/>
    </location>
</feature>
<comment type="caution">
    <text evidence="2">The sequence shown here is derived from an EMBL/GenBank/DDBJ whole genome shotgun (WGS) entry which is preliminary data.</text>
</comment>
<dbReference type="Proteomes" id="UP001557470">
    <property type="component" value="Unassembled WGS sequence"/>
</dbReference>
<reference evidence="2 3" key="1">
    <citation type="submission" date="2024-06" db="EMBL/GenBank/DDBJ databases">
        <authorList>
            <person name="Pan Q."/>
            <person name="Wen M."/>
            <person name="Jouanno E."/>
            <person name="Zahm M."/>
            <person name="Klopp C."/>
            <person name="Cabau C."/>
            <person name="Louis A."/>
            <person name="Berthelot C."/>
            <person name="Parey E."/>
            <person name="Roest Crollius H."/>
            <person name="Montfort J."/>
            <person name="Robinson-Rechavi M."/>
            <person name="Bouchez O."/>
            <person name="Lampietro C."/>
            <person name="Lopez Roques C."/>
            <person name="Donnadieu C."/>
            <person name="Postlethwait J."/>
            <person name="Bobe J."/>
            <person name="Verreycken H."/>
            <person name="Guiguen Y."/>
        </authorList>
    </citation>
    <scope>NUCLEOTIDE SEQUENCE [LARGE SCALE GENOMIC DNA]</scope>
    <source>
        <strain evidence="2">Up_M1</strain>
        <tissue evidence="2">Testis</tissue>
    </source>
</reference>
<feature type="region of interest" description="Disordered" evidence="1">
    <location>
        <begin position="36"/>
        <end position="131"/>
    </location>
</feature>
<keyword evidence="3" id="KW-1185">Reference proteome</keyword>
<evidence type="ECO:0000256" key="1">
    <source>
        <dbReference type="SAM" id="MobiDB-lite"/>
    </source>
</evidence>